<dbReference type="PANTHER" id="PTHR42800:SF1">
    <property type="entry name" value="EXOINULINASE INUD (AFU_ORTHOLOGUE AFUA_5G00480)"/>
    <property type="match status" value="1"/>
</dbReference>
<dbReference type="GeneID" id="113202894"/>
<dbReference type="GO" id="GO:0005737">
    <property type="term" value="C:cytoplasm"/>
    <property type="evidence" value="ECO:0007669"/>
    <property type="project" value="TreeGrafter"/>
</dbReference>
<protein>
    <submittedName>
        <fullName evidence="9">Levanase-like</fullName>
    </submittedName>
</protein>
<dbReference type="SUPFAM" id="SSF49899">
    <property type="entry name" value="Concanavalin A-like lectins/glucanases"/>
    <property type="match status" value="1"/>
</dbReference>
<dbReference type="Pfam" id="PF08244">
    <property type="entry name" value="Glyco_hydro_32C"/>
    <property type="match status" value="1"/>
</dbReference>
<keyword evidence="8" id="KW-1185">Reference proteome</keyword>
<dbReference type="InterPro" id="IPR001362">
    <property type="entry name" value="Glyco_hydro_32"/>
</dbReference>
<evidence type="ECO:0000256" key="2">
    <source>
        <dbReference type="ARBA" id="ARBA00022801"/>
    </source>
</evidence>
<gene>
    <name evidence="9" type="primary">LOC113202894</name>
</gene>
<feature type="signal peptide" evidence="5">
    <location>
        <begin position="1"/>
        <end position="20"/>
    </location>
</feature>
<proteinExistence type="inferred from homology"/>
<evidence type="ECO:0000256" key="3">
    <source>
        <dbReference type="ARBA" id="ARBA00023295"/>
    </source>
</evidence>
<dbReference type="Pfam" id="PF00251">
    <property type="entry name" value="Glyco_hydro_32N"/>
    <property type="match status" value="1"/>
</dbReference>
<dbReference type="InterPro" id="IPR023296">
    <property type="entry name" value="Glyco_hydro_beta-prop_sf"/>
</dbReference>
<dbReference type="SUPFAM" id="SSF75005">
    <property type="entry name" value="Arabinanase/levansucrase/invertase"/>
    <property type="match status" value="1"/>
</dbReference>
<dbReference type="InterPro" id="IPR013148">
    <property type="entry name" value="Glyco_hydro_32_N"/>
</dbReference>
<keyword evidence="3 4" id="KW-0326">Glycosidase</keyword>
<dbReference type="KEGG" id="foc:113202894"/>
<dbReference type="Gene3D" id="2.60.120.560">
    <property type="entry name" value="Exo-inulinase, domain 1"/>
    <property type="match status" value="1"/>
</dbReference>
<feature type="chain" id="PRO_5038336223" evidence="5">
    <location>
        <begin position="21"/>
        <end position="585"/>
    </location>
</feature>
<evidence type="ECO:0000256" key="4">
    <source>
        <dbReference type="RuleBase" id="RU362110"/>
    </source>
</evidence>
<dbReference type="Gene3D" id="2.115.10.20">
    <property type="entry name" value="Glycosyl hydrolase domain, family 43"/>
    <property type="match status" value="1"/>
</dbReference>
<dbReference type="InterPro" id="IPR013320">
    <property type="entry name" value="ConA-like_dom_sf"/>
</dbReference>
<feature type="domain" description="Glycosyl hydrolase family 32 C-terminal" evidence="7">
    <location>
        <begin position="430"/>
        <end position="560"/>
    </location>
</feature>
<accession>A0A6J1RWC2</accession>
<dbReference type="SMART" id="SM00640">
    <property type="entry name" value="Glyco_32"/>
    <property type="match status" value="1"/>
</dbReference>
<dbReference type="PANTHER" id="PTHR42800">
    <property type="entry name" value="EXOINULINASE INUD (AFU_ORTHOLOGUE AFUA_5G00480)"/>
    <property type="match status" value="1"/>
</dbReference>
<evidence type="ECO:0000313" key="9">
    <source>
        <dbReference type="RefSeq" id="XP_026273122.2"/>
    </source>
</evidence>
<keyword evidence="2 4" id="KW-0378">Hydrolase</keyword>
<dbReference type="RefSeq" id="XP_026273122.2">
    <property type="nucleotide sequence ID" value="XM_026417337.2"/>
</dbReference>
<dbReference type="InterPro" id="IPR013189">
    <property type="entry name" value="Glyco_hydro_32_C"/>
</dbReference>
<dbReference type="PROSITE" id="PS00609">
    <property type="entry name" value="GLYCOSYL_HYDROL_F32"/>
    <property type="match status" value="1"/>
</dbReference>
<sequence>MAPWTHIVVLAALALARAGARMPPDARALHEDFKGQALAGAPPPEAKAAAAAAALAEEAATTPAADEEECLTAPFPRPLVHFTPKTNWINDPNGLLYAGGEWHLFYQFSPLSPLPRNISWGHAVSRDLVRWTELSSEGKPAIPFDGDRELIFSGSAVLDQDNTSGLGTTENPPMVAIYTSHNASKQAQSLAYSLDAGRTWTKYAGNPVLDENEKEFRDPKVQWHEPTRRWLMAVAMPDERKVRFYSSPDLKAWTLLSAFGPMGAVAGQYECPDLFPLPVDGDLARIKWVLIVNVNPGGLQGGSSGQYFIGDFDGERFVPDNKDPAAVRWLDYGKDYYAAISWVGAPDGKRYMIGWMSNWLYATQTPTSPWRNSMSVPRVMSLRSRAGAPDGVDLVQEPVPALEATLRPMQMAPVSITVRRRPMLLYSGCNGAYYLEVTVTLGTGATGVSILLRASPNFTSGTDVTWNANKGELSVDRRESGATDFSPDFPGVHVAPLARDTLPDGKLKLKILVDEGSVEVFADGGRVAITDLIFPKDEDNLIVVKTNGPGEATFGNLTVTPLRPYRESCQAKESTCRLLDRPHEI</sequence>
<evidence type="ECO:0000259" key="6">
    <source>
        <dbReference type="Pfam" id="PF00251"/>
    </source>
</evidence>
<evidence type="ECO:0000313" key="8">
    <source>
        <dbReference type="Proteomes" id="UP000504606"/>
    </source>
</evidence>
<dbReference type="GO" id="GO:0004575">
    <property type="term" value="F:sucrose alpha-glucosidase activity"/>
    <property type="evidence" value="ECO:0007669"/>
    <property type="project" value="TreeGrafter"/>
</dbReference>
<dbReference type="GO" id="GO:0005987">
    <property type="term" value="P:sucrose catabolic process"/>
    <property type="evidence" value="ECO:0007669"/>
    <property type="project" value="TreeGrafter"/>
</dbReference>
<comment type="similarity">
    <text evidence="1 4">Belongs to the glycosyl hydrolase 32 family.</text>
</comment>
<feature type="domain" description="Glycosyl hydrolase family 32 N-terminal" evidence="6">
    <location>
        <begin position="81"/>
        <end position="398"/>
    </location>
</feature>
<organism evidence="8 9">
    <name type="scientific">Frankliniella occidentalis</name>
    <name type="common">Western flower thrips</name>
    <name type="synonym">Euthrips occidentalis</name>
    <dbReference type="NCBI Taxonomy" id="133901"/>
    <lineage>
        <taxon>Eukaryota</taxon>
        <taxon>Metazoa</taxon>
        <taxon>Ecdysozoa</taxon>
        <taxon>Arthropoda</taxon>
        <taxon>Hexapoda</taxon>
        <taxon>Insecta</taxon>
        <taxon>Pterygota</taxon>
        <taxon>Neoptera</taxon>
        <taxon>Paraneoptera</taxon>
        <taxon>Thysanoptera</taxon>
        <taxon>Terebrantia</taxon>
        <taxon>Thripoidea</taxon>
        <taxon>Thripidae</taxon>
        <taxon>Frankliniella</taxon>
    </lineage>
</organism>
<evidence type="ECO:0000259" key="7">
    <source>
        <dbReference type="Pfam" id="PF08244"/>
    </source>
</evidence>
<dbReference type="CDD" id="cd18622">
    <property type="entry name" value="GH32_Inu-like"/>
    <property type="match status" value="1"/>
</dbReference>
<name>A0A6J1RWC2_FRAOC</name>
<dbReference type="AlphaFoldDB" id="A0A6J1RWC2"/>
<dbReference type="Proteomes" id="UP000504606">
    <property type="component" value="Unplaced"/>
</dbReference>
<keyword evidence="5" id="KW-0732">Signal</keyword>
<dbReference type="OrthoDB" id="202537at2759"/>
<dbReference type="InterPro" id="IPR018053">
    <property type="entry name" value="Glyco_hydro_32_AS"/>
</dbReference>
<evidence type="ECO:0000256" key="5">
    <source>
        <dbReference type="SAM" id="SignalP"/>
    </source>
</evidence>
<reference evidence="9" key="1">
    <citation type="submission" date="2025-08" db="UniProtKB">
        <authorList>
            <consortium name="RefSeq"/>
        </authorList>
    </citation>
    <scope>IDENTIFICATION</scope>
    <source>
        <tissue evidence="9">Whole organism</tissue>
    </source>
</reference>
<evidence type="ECO:0000256" key="1">
    <source>
        <dbReference type="ARBA" id="ARBA00009902"/>
    </source>
</evidence>